<dbReference type="Proteomes" id="UP000007494">
    <property type="component" value="Chromosome IV"/>
</dbReference>
<feature type="compositionally biased region" description="Basic and acidic residues" evidence="3">
    <location>
        <begin position="142"/>
        <end position="169"/>
    </location>
</feature>
<dbReference type="VEuPathDB" id="ToxoDB:NCLIV_009690"/>
<dbReference type="PRINTS" id="PR00742">
    <property type="entry name" value="GLHYDRLASE35"/>
</dbReference>
<feature type="region of interest" description="Disordered" evidence="3">
    <location>
        <begin position="1412"/>
        <end position="1443"/>
    </location>
</feature>
<evidence type="ECO:0000256" key="3">
    <source>
        <dbReference type="SAM" id="MobiDB-lite"/>
    </source>
</evidence>
<keyword evidence="7" id="KW-1185">Reference proteome</keyword>
<feature type="compositionally biased region" description="Basic and acidic residues" evidence="3">
    <location>
        <begin position="625"/>
        <end position="677"/>
    </location>
</feature>
<dbReference type="eggNOG" id="KOG0496">
    <property type="taxonomic scope" value="Eukaryota"/>
</dbReference>
<feature type="compositionally biased region" description="Basic and acidic residues" evidence="3">
    <location>
        <begin position="916"/>
        <end position="928"/>
    </location>
</feature>
<evidence type="ECO:0000256" key="4">
    <source>
        <dbReference type="SAM" id="Phobius"/>
    </source>
</evidence>
<feature type="region of interest" description="Disordered" evidence="3">
    <location>
        <begin position="119"/>
        <end position="195"/>
    </location>
</feature>
<keyword evidence="6" id="KW-0378">Hydrolase</keyword>
<proteinExistence type="inferred from homology"/>
<feature type="compositionally biased region" description="Basic and acidic residues" evidence="3">
    <location>
        <begin position="764"/>
        <end position="798"/>
    </location>
</feature>
<dbReference type="OrthoDB" id="1657402at2759"/>
<dbReference type="GO" id="GO:0004553">
    <property type="term" value="F:hydrolase activity, hydrolyzing O-glycosyl compounds"/>
    <property type="evidence" value="ECO:0007669"/>
    <property type="project" value="InterPro"/>
</dbReference>
<keyword evidence="4" id="KW-0812">Transmembrane</keyword>
<feature type="compositionally biased region" description="Basic and acidic residues" evidence="3">
    <location>
        <begin position="1417"/>
        <end position="1439"/>
    </location>
</feature>
<reference evidence="7" key="1">
    <citation type="journal article" date="2012" name="PLoS Pathog.">
        <title>Comparative genomics of the apicomplexan parasites Toxoplasma gondii and Neospora caninum: Coccidia differing in host range and transmission strategy.</title>
        <authorList>
            <person name="Reid A.J."/>
            <person name="Vermont S.J."/>
            <person name="Cotton J.A."/>
            <person name="Harris D."/>
            <person name="Hill-Cawthorne G.A."/>
            <person name="Konen-Waisman S."/>
            <person name="Latham S.M."/>
            <person name="Mourier T."/>
            <person name="Norton R."/>
            <person name="Quail M.A."/>
            <person name="Sanders M."/>
            <person name="Shanmugam D."/>
            <person name="Sohal A."/>
            <person name="Wasmuth J.D."/>
            <person name="Brunk B."/>
            <person name="Grigg M.E."/>
            <person name="Howard J.C."/>
            <person name="Parkinson J."/>
            <person name="Roos D.S."/>
            <person name="Trees A.J."/>
            <person name="Berriman M."/>
            <person name="Pain A."/>
            <person name="Wastling J.M."/>
        </authorList>
    </citation>
    <scope>NUCLEOTIDE SEQUENCE [LARGE SCALE GENOMIC DNA]</scope>
    <source>
        <strain evidence="7">Liverpool</strain>
    </source>
</reference>
<feature type="region of interest" description="Disordered" evidence="3">
    <location>
        <begin position="1945"/>
        <end position="1971"/>
    </location>
</feature>
<sequence>MVEPFYPAGTYHCPKSAPLAVLRRFLLLHVTSSLFLCSLFFLPTAAFQHSPSPLQSSLNAADSSELDLAPARDEAPRRENAFEAGAFSRGHPEGLRHGSQVNTQDTGLSDRILLSVPEPAQAEDWTDNAGRVPSSSGGPGRLEPDGRSENEQRGGAKAARVEQRSRGVMDTRSPVLSQNEQMQTSQRRLREVERLERPSADLEDWEGLVRYKEVSKSSGPYSVRVEGRFLRIGGRKTLVLAAGMSSYFFYSEGSDWPSFLRNARAAGCNAVHTTVVWGAHEQTPDVYDFIRPSANLIKFAQMAAANDLFLILNIWPAPEARPEWRNGGLPAWLHVNLLDPFEAASTAARRQRSRLRKWLRVLRRILKPVSAGEGGPLILLQVESSAAFPFFVREVFAPALSSSMSTPATALQVDSLSGSSQHAFSEDRSFGRQKELFFEESGDSEANAADGAARRHHATGNGSPVGEDADESDDCLEEEGDEIEVDEQQFRDLPSDGQFPRNLQTSDGEVPDSEQRGTEAGLSGVGPQKQKEPEFQGRDRSRGPGQPKKTVWSWFVSFFASRPNQRKGTVERTASAGGTNARSGDGAGIRESDEAHNTGSPGLNWRKCSPARILSTLKLRRREVDLSQRGADGRPDAVPGTHERMAKEAREETETAVHADGSDADRSRPCGHRDHQSRPSFAGCAETRDFQSQPCSHASISSEVKETTDSPLRSALWTDGGKRIRTCRVRPISSWGLGPRYWRSDPYLRARQVLGLEERCEVRRRDTEVESGDTRRHAREFASPKGEGNAREQWERRGGKGQMESTGRGCSAPEGGRLPRNGEDGTLADGQSTREDGGRDRFCSGWAKDKDRATDQTTRDFELIEQMLKTRTRRSQKRLEHYGLDNRALLHSGVSEVKAGARLERSALCEGPNVQESKEDAEKGDRQRRGACSVCTAGRRRRGVWEELHETLHLPFVFSITLGESGDLDEAEGAFLRTLLDANLGVDGDAPLAGGAFLLACTGHACAPPRGGIRGVPGSRVPSRRFLLGRPRNATERQGAALDSLAAPTTSPAFSDLLDPKTTGRFSWRSLLGLPPKLSEDVLESLRATRAAERSNGTPATSVPDSAFAESSYSWERFLRLFEWRTISSFMSSLLHGRRPSLPPSPYTASPPFSSSAGVAASQPERIARGATWEASTAFTDVPVEALQDVVRFFAYGGTVLSHVPFIETNPALEDDPARRAVVPQPLEPVSAEVSPASCGAFSPECSLQTAPSPAPCPSSERLSWGTAEAGDGGRVAALTFAGRKARAPLNVWASPQTPLFEVLVLLHRFLGHASGNLLERPSYTLPVFRSAHVELFPFKTVDIICNTHRKRTIALSGGRGRNRLPLSPLSCYGYEKATGTPASAAPAKRRSRLIYSTALYRRHAVKAARAFAEDGDQGRRQQADAHARHKASQREGGKPSRTNRASYADLFAIADGARLVRPQVWVQSMRRVDPIPHATAVTSALSEGPAFCLRDDAPAIAWVGRLSVLAYPQRLAQGWSDFIWYEANLVGPQDTRDAQNGRTTNRGTLASGQERLVAADAPGVLAVRCSERSSSVYVFSERGALLGQTVSDAVRDEPWHTARGPGTVAPFHADEVWLRVQIPPGVRKVIILSSSVGARNYASLIQSIHRPSWRSRLRRLACSFLARMNSLCRWRAKSSDAEQFHLQGQQPASMHELRWQSLPLEPSKATVHWSAKGTAAAIWSCPKCVFRDVGICSRLTAARDERRRTHGKAVHIGTCAACGPGKRWCAVSVIATGVYTKFSKSPQAKSNASAESHGHLPRIKDCCTGRKGRAYVNSQFAGYYSISGSCTHGTPPDPECGTTAALVKIPTDWVKPGLNYVDLLEEKGGYGGGVSIQEEFHGGHAATLAWTECLIVGAVVLLVWLMALVLVGILLQMCRQKYQGQGFSVQEVIFRQIVQSINPSELESPSTSGTVSPVHGRGNPATRARH</sequence>
<dbReference type="EMBL" id="FR823384">
    <property type="protein sequence ID" value="CBZ50500.1"/>
    <property type="molecule type" value="Genomic_DNA"/>
</dbReference>
<feature type="region of interest" description="Disordered" evidence="3">
    <location>
        <begin position="764"/>
        <end position="845"/>
    </location>
</feature>
<evidence type="ECO:0000259" key="5">
    <source>
        <dbReference type="Pfam" id="PF01301"/>
    </source>
</evidence>
<keyword evidence="4" id="KW-1133">Transmembrane helix</keyword>
<accession>F0VA11</accession>
<evidence type="ECO:0000256" key="2">
    <source>
        <dbReference type="RuleBase" id="RU003679"/>
    </source>
</evidence>
<feature type="compositionally biased region" description="Polar residues" evidence="3">
    <location>
        <begin position="1147"/>
        <end position="1157"/>
    </location>
</feature>
<dbReference type="OMA" id="SEGPAFC"/>
<feature type="domain" description="Glycoside hydrolase 35 catalytic" evidence="5">
    <location>
        <begin position="234"/>
        <end position="384"/>
    </location>
</feature>
<feature type="compositionally biased region" description="Polar residues" evidence="3">
    <location>
        <begin position="174"/>
        <end position="186"/>
    </location>
</feature>
<feature type="region of interest" description="Disordered" evidence="3">
    <location>
        <begin position="910"/>
        <end position="929"/>
    </location>
</feature>
<feature type="compositionally biased region" description="Polar residues" evidence="3">
    <location>
        <begin position="1945"/>
        <end position="1956"/>
    </location>
</feature>
<feature type="region of interest" description="Disordered" evidence="3">
    <location>
        <begin position="440"/>
        <end position="549"/>
    </location>
</feature>
<feature type="compositionally biased region" description="Basic and acidic residues" evidence="3">
    <location>
        <begin position="832"/>
        <end position="845"/>
    </location>
</feature>
<dbReference type="GeneID" id="13441533"/>
<comment type="similarity">
    <text evidence="1 2">Belongs to the glycosyl hydrolase 35 family.</text>
</comment>
<feature type="transmembrane region" description="Helical" evidence="4">
    <location>
        <begin position="1895"/>
        <end position="1916"/>
    </location>
</feature>
<feature type="region of interest" description="Disordered" evidence="3">
    <location>
        <begin position="625"/>
        <end position="680"/>
    </location>
</feature>
<evidence type="ECO:0000313" key="6">
    <source>
        <dbReference type="EMBL" id="CBZ50500.1"/>
    </source>
</evidence>
<name>F0VA11_NEOCL</name>
<organism evidence="6 7">
    <name type="scientific">Neospora caninum (strain Liverpool)</name>
    <dbReference type="NCBI Taxonomy" id="572307"/>
    <lineage>
        <taxon>Eukaryota</taxon>
        <taxon>Sar</taxon>
        <taxon>Alveolata</taxon>
        <taxon>Apicomplexa</taxon>
        <taxon>Conoidasida</taxon>
        <taxon>Coccidia</taxon>
        <taxon>Eucoccidiorida</taxon>
        <taxon>Eimeriorina</taxon>
        <taxon>Sarcocystidae</taxon>
        <taxon>Neospora</taxon>
    </lineage>
</organism>
<dbReference type="PANTHER" id="PTHR23421">
    <property type="entry name" value="BETA-GALACTOSIDASE RELATED"/>
    <property type="match status" value="1"/>
</dbReference>
<dbReference type="InParanoid" id="F0VA11"/>
<dbReference type="InterPro" id="IPR001944">
    <property type="entry name" value="Glycoside_Hdrlase_35"/>
</dbReference>
<evidence type="ECO:0000256" key="1">
    <source>
        <dbReference type="ARBA" id="ARBA00009809"/>
    </source>
</evidence>
<gene>
    <name evidence="6" type="ORF">NCLIV_009690</name>
</gene>
<dbReference type="RefSeq" id="XP_003880533.1">
    <property type="nucleotide sequence ID" value="XM_003880484.1"/>
</dbReference>
<keyword evidence="4" id="KW-0472">Membrane</keyword>
<dbReference type="Pfam" id="PF01301">
    <property type="entry name" value="Glyco_hydro_35"/>
    <property type="match status" value="1"/>
</dbReference>
<protein>
    <submittedName>
        <fullName evidence="6">Putative glycosyl hydrolases family 35 domain-containing protein</fullName>
    </submittedName>
</protein>
<dbReference type="InterPro" id="IPR031330">
    <property type="entry name" value="Gly_Hdrlase_35_cat"/>
</dbReference>
<dbReference type="Gene3D" id="3.20.20.80">
    <property type="entry name" value="Glycosidases"/>
    <property type="match status" value="1"/>
</dbReference>
<dbReference type="GO" id="GO:0005975">
    <property type="term" value="P:carbohydrate metabolic process"/>
    <property type="evidence" value="ECO:0007669"/>
    <property type="project" value="InterPro"/>
</dbReference>
<dbReference type="SUPFAM" id="SSF51445">
    <property type="entry name" value="(Trans)glycosidases"/>
    <property type="match status" value="1"/>
</dbReference>
<dbReference type="InterPro" id="IPR017853">
    <property type="entry name" value="GH"/>
</dbReference>
<feature type="region of interest" description="Disordered" evidence="3">
    <location>
        <begin position="563"/>
        <end position="604"/>
    </location>
</feature>
<feature type="region of interest" description="Disordered" evidence="3">
    <location>
        <begin position="1142"/>
        <end position="1161"/>
    </location>
</feature>
<feature type="compositionally biased region" description="Basic and acidic residues" evidence="3">
    <location>
        <begin position="529"/>
        <end position="542"/>
    </location>
</feature>
<feature type="transmembrane region" description="Helical" evidence="4">
    <location>
        <begin position="25"/>
        <end position="47"/>
    </location>
</feature>
<evidence type="ECO:0000313" key="7">
    <source>
        <dbReference type="Proteomes" id="UP000007494"/>
    </source>
</evidence>
<feature type="compositionally biased region" description="Acidic residues" evidence="3">
    <location>
        <begin position="467"/>
        <end position="487"/>
    </location>
</feature>